<comment type="caution">
    <text evidence="1">The sequence shown here is derived from an EMBL/GenBank/DDBJ whole genome shotgun (WGS) entry which is preliminary data.</text>
</comment>
<dbReference type="RefSeq" id="WP_229981913.1">
    <property type="nucleotide sequence ID" value="NZ_JAJJPB010000025.1"/>
</dbReference>
<proteinExistence type="predicted"/>
<organism evidence="1 2">
    <name type="scientific">Clostridium aromativorans</name>
    <dbReference type="NCBI Taxonomy" id="2836848"/>
    <lineage>
        <taxon>Bacteria</taxon>
        <taxon>Bacillati</taxon>
        <taxon>Bacillota</taxon>
        <taxon>Clostridia</taxon>
        <taxon>Eubacteriales</taxon>
        <taxon>Clostridiaceae</taxon>
        <taxon>Clostridium</taxon>
    </lineage>
</organism>
<gene>
    <name evidence="1" type="ORF">LN736_15160</name>
</gene>
<dbReference type="Proteomes" id="UP001165422">
    <property type="component" value="Unassembled WGS sequence"/>
</dbReference>
<accession>A0ABS8N8Q8</accession>
<evidence type="ECO:0000313" key="1">
    <source>
        <dbReference type="EMBL" id="MCC9296197.1"/>
    </source>
</evidence>
<dbReference type="EMBL" id="JAJJPB010000025">
    <property type="protein sequence ID" value="MCC9296197.1"/>
    <property type="molecule type" value="Genomic_DNA"/>
</dbReference>
<protein>
    <submittedName>
        <fullName evidence="1">Uncharacterized protein</fullName>
    </submittedName>
</protein>
<keyword evidence="2" id="KW-1185">Reference proteome</keyword>
<evidence type="ECO:0000313" key="2">
    <source>
        <dbReference type="Proteomes" id="UP001165422"/>
    </source>
</evidence>
<name>A0ABS8N8Q8_9CLOT</name>
<reference evidence="1" key="1">
    <citation type="submission" date="2021-11" db="EMBL/GenBank/DDBJ databases">
        <authorList>
            <person name="Qingchun L."/>
            <person name="Dong Z."/>
            <person name="Zongwei Q."/>
            <person name="Jia Z."/>
            <person name="Duotao L."/>
        </authorList>
    </citation>
    <scope>NUCLEOTIDE SEQUENCE</scope>
    <source>
        <strain evidence="1">WLY-B-L2</strain>
    </source>
</reference>
<sequence>MKKMGTESIDVLSDKYTEIVIETDEENPTTITEITNEDANVANGYRIRLTPNYDRD</sequence>